<dbReference type="PROSITE" id="PS50250">
    <property type="entry name" value="PCI"/>
    <property type="match status" value="1"/>
</dbReference>
<organism evidence="4 5">
    <name type="scientific">Leptidea sinapis</name>
    <dbReference type="NCBI Taxonomy" id="189913"/>
    <lineage>
        <taxon>Eukaryota</taxon>
        <taxon>Metazoa</taxon>
        <taxon>Ecdysozoa</taxon>
        <taxon>Arthropoda</taxon>
        <taxon>Hexapoda</taxon>
        <taxon>Insecta</taxon>
        <taxon>Pterygota</taxon>
        <taxon>Neoptera</taxon>
        <taxon>Endopterygota</taxon>
        <taxon>Lepidoptera</taxon>
        <taxon>Glossata</taxon>
        <taxon>Ditrysia</taxon>
        <taxon>Papilionoidea</taxon>
        <taxon>Pieridae</taxon>
        <taxon>Dismorphiinae</taxon>
        <taxon>Leptidea</taxon>
    </lineage>
</organism>
<gene>
    <name evidence="4" type="ORF">LSINAPIS_LOCUS13506</name>
</gene>
<dbReference type="InterPro" id="IPR000717">
    <property type="entry name" value="PCI_dom"/>
</dbReference>
<dbReference type="FunFam" id="1.10.10.10:FF:000070">
    <property type="entry name" value="26S proteasome non-ATPase regulatory subunit 12"/>
    <property type="match status" value="1"/>
</dbReference>
<dbReference type="GO" id="GO:0005737">
    <property type="term" value="C:cytoplasm"/>
    <property type="evidence" value="ECO:0007669"/>
    <property type="project" value="TreeGrafter"/>
</dbReference>
<dbReference type="InterPro" id="IPR040134">
    <property type="entry name" value="PSMD12/CSN4"/>
</dbReference>
<dbReference type="SUPFAM" id="SSF46785">
    <property type="entry name" value="Winged helix' DNA-binding domain"/>
    <property type="match status" value="1"/>
</dbReference>
<dbReference type="InterPro" id="IPR036390">
    <property type="entry name" value="WH_DNA-bd_sf"/>
</dbReference>
<dbReference type="PANTHER" id="PTHR10855:SF1">
    <property type="entry name" value="26S PROTEASOME NON-ATPASE REGULATORY SUBUNIT 12"/>
    <property type="match status" value="1"/>
</dbReference>
<dbReference type="InterPro" id="IPR036388">
    <property type="entry name" value="WH-like_DNA-bd_sf"/>
</dbReference>
<evidence type="ECO:0000256" key="2">
    <source>
        <dbReference type="ARBA" id="ARBA00022942"/>
    </source>
</evidence>
<evidence type="ECO:0000259" key="3">
    <source>
        <dbReference type="PROSITE" id="PS50250"/>
    </source>
</evidence>
<dbReference type="Pfam" id="PF01399">
    <property type="entry name" value="PCI"/>
    <property type="match status" value="1"/>
</dbReference>
<dbReference type="AlphaFoldDB" id="A0A5E4R0R9"/>
<keyword evidence="5" id="KW-1185">Reference proteome</keyword>
<sequence length="111" mass="13138">MQTKRWTNFPNIKIIRWNTLCSTYEKTLRTTPFFDASDEKGQERWNDLKNRVVEHNIRIMSMYYTRITMKRMSELLGLSETETEEALSQLVVSAVVRAKIDRPAGVVHFRI</sequence>
<proteinExistence type="inferred from homology"/>
<name>A0A5E4R0R9_9NEOP</name>
<comment type="similarity">
    <text evidence="1">Belongs to the proteasome subunit p55 family.</text>
</comment>
<dbReference type="GO" id="GO:0005634">
    <property type="term" value="C:nucleus"/>
    <property type="evidence" value="ECO:0007669"/>
    <property type="project" value="UniProtKB-ARBA"/>
</dbReference>
<reference evidence="4 5" key="1">
    <citation type="submission" date="2017-07" db="EMBL/GenBank/DDBJ databases">
        <authorList>
            <person name="Talla V."/>
            <person name="Backstrom N."/>
        </authorList>
    </citation>
    <scope>NUCLEOTIDE SEQUENCE [LARGE SCALE GENOMIC DNA]</scope>
</reference>
<dbReference type="SMART" id="SM00088">
    <property type="entry name" value="PINT"/>
    <property type="match status" value="1"/>
</dbReference>
<keyword evidence="2" id="KW-0647">Proteasome</keyword>
<dbReference type="EMBL" id="FZQP02006780">
    <property type="protein sequence ID" value="VVD03529.1"/>
    <property type="molecule type" value="Genomic_DNA"/>
</dbReference>
<accession>A0A5E4R0R9</accession>
<dbReference type="Gene3D" id="1.10.10.10">
    <property type="entry name" value="Winged helix-like DNA-binding domain superfamily/Winged helix DNA-binding domain"/>
    <property type="match status" value="1"/>
</dbReference>
<evidence type="ECO:0000313" key="5">
    <source>
        <dbReference type="Proteomes" id="UP000324832"/>
    </source>
</evidence>
<protein>
    <recommendedName>
        <fullName evidence="3">PCI domain-containing protein</fullName>
    </recommendedName>
</protein>
<feature type="domain" description="PCI" evidence="3">
    <location>
        <begin position="1"/>
        <end position="111"/>
    </location>
</feature>
<evidence type="ECO:0000256" key="1">
    <source>
        <dbReference type="ARBA" id="ARBA00006397"/>
    </source>
</evidence>
<evidence type="ECO:0000313" key="4">
    <source>
        <dbReference type="EMBL" id="VVD03529.1"/>
    </source>
</evidence>
<dbReference type="GO" id="GO:0008541">
    <property type="term" value="C:proteasome regulatory particle, lid subcomplex"/>
    <property type="evidence" value="ECO:0007669"/>
    <property type="project" value="TreeGrafter"/>
</dbReference>
<dbReference type="Proteomes" id="UP000324832">
    <property type="component" value="Unassembled WGS sequence"/>
</dbReference>
<dbReference type="PANTHER" id="PTHR10855">
    <property type="entry name" value="26S PROTEASOME NON-ATPASE REGULATORY SUBUNIT 12/COP9 SIGNALOSOME COMPLEX SUBUNIT 4"/>
    <property type="match status" value="1"/>
</dbReference>